<dbReference type="InterPro" id="IPR037158">
    <property type="entry name" value="Thr_synth_N_sf"/>
</dbReference>
<dbReference type="AlphaFoldDB" id="A0A840I099"/>
<name>A0A840I099_9PROT</name>
<evidence type="ECO:0000256" key="9">
    <source>
        <dbReference type="ARBA" id="ARBA00023239"/>
    </source>
</evidence>
<protein>
    <recommendedName>
        <fullName evidence="5 11">Threonine synthase</fullName>
        <ecNumber evidence="4 11">4.2.3.1</ecNumber>
    </recommendedName>
</protein>
<feature type="domain" description="Threonine synthase N-terminal" evidence="14">
    <location>
        <begin position="2"/>
        <end position="79"/>
    </location>
</feature>
<dbReference type="RefSeq" id="WP_183816369.1">
    <property type="nucleotide sequence ID" value="NZ_JACHOB010000001.1"/>
</dbReference>
<evidence type="ECO:0000313" key="15">
    <source>
        <dbReference type="EMBL" id="MBB4658496.1"/>
    </source>
</evidence>
<evidence type="ECO:0000256" key="3">
    <source>
        <dbReference type="ARBA" id="ARBA00005517"/>
    </source>
</evidence>
<dbReference type="Pfam" id="PF14821">
    <property type="entry name" value="Thr_synth_N"/>
    <property type="match status" value="1"/>
</dbReference>
<dbReference type="Gene3D" id="3.40.50.1100">
    <property type="match status" value="2"/>
</dbReference>
<proteinExistence type="inferred from homology"/>
<evidence type="ECO:0000256" key="1">
    <source>
        <dbReference type="ARBA" id="ARBA00001933"/>
    </source>
</evidence>
<evidence type="ECO:0000256" key="7">
    <source>
        <dbReference type="ARBA" id="ARBA00022697"/>
    </source>
</evidence>
<dbReference type="Gene3D" id="3.90.1380.10">
    <property type="entry name" value="Threonine synthase, N-terminal domain"/>
    <property type="match status" value="1"/>
</dbReference>
<evidence type="ECO:0000256" key="5">
    <source>
        <dbReference type="ARBA" id="ARBA00018679"/>
    </source>
</evidence>
<evidence type="ECO:0000313" key="16">
    <source>
        <dbReference type="Proteomes" id="UP000563524"/>
    </source>
</evidence>
<comment type="similarity">
    <text evidence="3">Belongs to the threonine synthase family.</text>
</comment>
<keyword evidence="8 12" id="KW-0663">Pyridoxal phosphate</keyword>
<dbReference type="GO" id="GO:0009088">
    <property type="term" value="P:threonine biosynthetic process"/>
    <property type="evidence" value="ECO:0007669"/>
    <property type="project" value="UniProtKB-UniRule"/>
</dbReference>
<dbReference type="EC" id="4.2.3.1" evidence="4 11"/>
<dbReference type="InterPro" id="IPR001926">
    <property type="entry name" value="TrpB-like_PALP"/>
</dbReference>
<dbReference type="InterPro" id="IPR004450">
    <property type="entry name" value="Thr_synthase-like"/>
</dbReference>
<dbReference type="CDD" id="cd01560">
    <property type="entry name" value="Thr-synth_2"/>
    <property type="match status" value="1"/>
</dbReference>
<dbReference type="NCBIfam" id="TIGR00260">
    <property type="entry name" value="thrC"/>
    <property type="match status" value="1"/>
</dbReference>
<gene>
    <name evidence="15" type="ORF">GGQ59_000996</name>
</gene>
<evidence type="ECO:0000259" key="13">
    <source>
        <dbReference type="Pfam" id="PF00291"/>
    </source>
</evidence>
<dbReference type="InterPro" id="IPR051166">
    <property type="entry name" value="Threonine_Synthase"/>
</dbReference>
<comment type="pathway">
    <text evidence="2">Amino-acid biosynthesis; L-threonine biosynthesis; L-threonine from L-aspartate: step 5/5.</text>
</comment>
<sequence>MRYRSTRADPGGRTFSFTEVMLGGLAPDGGLFLPESWPQLDDVEALAGKPFAEVSARVLQAFAPDLPGGEAEAVAQAAYARFGHPAVAPLVQHGADDFLLELFHGPTLAFKDVAMQLLGRLFERALERAGRRMTIVAATSGDTGGAAIEALAGLSAVRVCVLHPKGRISEVQRRFMTTVTAPNVLNVAVEGTFDDCQALVKAMFADDAFRDEVSLGAVNSINWARIVAQAAYYVTSSLHLARGGAPVSYCVPTGNFGDVFAGLVAKRMGAPVGRLIVATNENDILDRALRTGLHEPKGVAATTSPSMDIQVSSNFERLLFEASDGDAATVRALMAHQAGGRGFDLSAAMRSRIGEEFSSYAASGEAVDAAMRDVREATGMTIDPHTAVGLHAAAQAREDGLEGPLVTLATAHPAKFPDAVEAATGYRPGLPPRLDGLMGAKERYDALPADLGVVQNAVRELAGR</sequence>
<organism evidence="15 16">
    <name type="scientific">Parvularcula dongshanensis</name>
    <dbReference type="NCBI Taxonomy" id="1173995"/>
    <lineage>
        <taxon>Bacteria</taxon>
        <taxon>Pseudomonadati</taxon>
        <taxon>Pseudomonadota</taxon>
        <taxon>Alphaproteobacteria</taxon>
        <taxon>Parvularculales</taxon>
        <taxon>Parvularculaceae</taxon>
        <taxon>Parvularcula</taxon>
    </lineage>
</organism>
<dbReference type="Proteomes" id="UP000563524">
    <property type="component" value="Unassembled WGS sequence"/>
</dbReference>
<reference evidence="15 16" key="1">
    <citation type="submission" date="2020-08" db="EMBL/GenBank/DDBJ databases">
        <title>Genomic Encyclopedia of Type Strains, Phase IV (KMG-IV): sequencing the most valuable type-strain genomes for metagenomic binning, comparative biology and taxonomic classification.</title>
        <authorList>
            <person name="Goeker M."/>
        </authorList>
    </citation>
    <scope>NUCLEOTIDE SEQUENCE [LARGE SCALE GENOMIC DNA]</scope>
    <source>
        <strain evidence="15 16">DSM 102850</strain>
    </source>
</reference>
<evidence type="ECO:0000259" key="14">
    <source>
        <dbReference type="Pfam" id="PF14821"/>
    </source>
</evidence>
<comment type="catalytic activity">
    <reaction evidence="10">
        <text>O-phospho-L-homoserine + H2O = L-threonine + phosphate</text>
        <dbReference type="Rhea" id="RHEA:10840"/>
        <dbReference type="ChEBI" id="CHEBI:15377"/>
        <dbReference type="ChEBI" id="CHEBI:43474"/>
        <dbReference type="ChEBI" id="CHEBI:57590"/>
        <dbReference type="ChEBI" id="CHEBI:57926"/>
        <dbReference type="EC" id="4.2.3.1"/>
    </reaction>
</comment>
<keyword evidence="7" id="KW-0791">Threonine biosynthesis</keyword>
<dbReference type="InterPro" id="IPR036052">
    <property type="entry name" value="TrpB-like_PALP_sf"/>
</dbReference>
<feature type="domain" description="Tryptophan synthase beta chain-like PALP" evidence="13">
    <location>
        <begin position="100"/>
        <end position="332"/>
    </location>
</feature>
<evidence type="ECO:0000256" key="10">
    <source>
        <dbReference type="ARBA" id="ARBA00049144"/>
    </source>
</evidence>
<dbReference type="PANTHER" id="PTHR42690:SF1">
    <property type="entry name" value="THREONINE SYNTHASE-LIKE 2"/>
    <property type="match status" value="1"/>
</dbReference>
<evidence type="ECO:0000256" key="8">
    <source>
        <dbReference type="ARBA" id="ARBA00022898"/>
    </source>
</evidence>
<dbReference type="GO" id="GO:0004795">
    <property type="term" value="F:threonine synthase activity"/>
    <property type="evidence" value="ECO:0007669"/>
    <property type="project" value="UniProtKB-UniRule"/>
</dbReference>
<dbReference type="GO" id="GO:0030170">
    <property type="term" value="F:pyridoxal phosphate binding"/>
    <property type="evidence" value="ECO:0007669"/>
    <property type="project" value="InterPro"/>
</dbReference>
<evidence type="ECO:0000256" key="4">
    <source>
        <dbReference type="ARBA" id="ARBA00013028"/>
    </source>
</evidence>
<evidence type="ECO:0000256" key="6">
    <source>
        <dbReference type="ARBA" id="ARBA00022605"/>
    </source>
</evidence>
<evidence type="ECO:0000256" key="11">
    <source>
        <dbReference type="NCBIfam" id="TIGR00260"/>
    </source>
</evidence>
<dbReference type="Pfam" id="PF00291">
    <property type="entry name" value="PALP"/>
    <property type="match status" value="1"/>
</dbReference>
<feature type="modified residue" description="N6-(pyridoxal phosphate)lysine" evidence="12">
    <location>
        <position position="111"/>
    </location>
</feature>
<dbReference type="UniPathway" id="UPA00050">
    <property type="reaction ID" value="UER00065"/>
</dbReference>
<keyword evidence="16" id="KW-1185">Reference proteome</keyword>
<dbReference type="PROSITE" id="PS00165">
    <property type="entry name" value="DEHYDRATASE_SER_THR"/>
    <property type="match status" value="1"/>
</dbReference>
<keyword evidence="6" id="KW-0028">Amino-acid biosynthesis</keyword>
<comment type="cofactor">
    <cofactor evidence="1 12">
        <name>pyridoxal 5'-phosphate</name>
        <dbReference type="ChEBI" id="CHEBI:597326"/>
    </cofactor>
</comment>
<dbReference type="InterPro" id="IPR029144">
    <property type="entry name" value="Thr_synth_N"/>
</dbReference>
<comment type="caution">
    <text evidence="15">The sequence shown here is derived from an EMBL/GenBank/DDBJ whole genome shotgun (WGS) entry which is preliminary data.</text>
</comment>
<keyword evidence="9 15" id="KW-0456">Lyase</keyword>
<dbReference type="EMBL" id="JACHOB010000001">
    <property type="protein sequence ID" value="MBB4658496.1"/>
    <property type="molecule type" value="Genomic_DNA"/>
</dbReference>
<evidence type="ECO:0000256" key="12">
    <source>
        <dbReference type="PIRSR" id="PIRSR604450-51"/>
    </source>
</evidence>
<evidence type="ECO:0000256" key="2">
    <source>
        <dbReference type="ARBA" id="ARBA00004979"/>
    </source>
</evidence>
<dbReference type="SUPFAM" id="SSF53686">
    <property type="entry name" value="Tryptophan synthase beta subunit-like PLP-dependent enzymes"/>
    <property type="match status" value="1"/>
</dbReference>
<dbReference type="PANTHER" id="PTHR42690">
    <property type="entry name" value="THREONINE SYNTHASE FAMILY MEMBER"/>
    <property type="match status" value="1"/>
</dbReference>
<accession>A0A840I099</accession>
<dbReference type="InterPro" id="IPR000634">
    <property type="entry name" value="Ser/Thr_deHydtase_PyrdxlP-BS"/>
</dbReference>
<dbReference type="Pfam" id="PF24857">
    <property type="entry name" value="THR4_C"/>
    <property type="match status" value="1"/>
</dbReference>